<name>A0A1C9ZQL5_9CHLO</name>
<accession>A0A1C9ZQL5</accession>
<reference evidence="2" key="1">
    <citation type="submission" date="2015-10" db="EMBL/GenBank/DDBJ databases">
        <title>Evolution of the mating-type locus in an isomorphic haploid-diploid life cycle and isogamy.</title>
        <authorList>
            <person name="Yamazaki T."/>
            <person name="Suzuki R."/>
            <person name="Ichihara K."/>
            <person name="Toyoda A."/>
            <person name="Kuwano K."/>
            <person name="Kawano S."/>
        </authorList>
    </citation>
    <scope>NUCLEOTIDE SEQUENCE</scope>
    <source>
        <strain evidence="2">MGEC-1</strain>
    </source>
</reference>
<evidence type="ECO:0000256" key="1">
    <source>
        <dbReference type="SAM" id="MobiDB-lite"/>
    </source>
</evidence>
<protein>
    <submittedName>
        <fullName evidence="2">Uncharacterized protein</fullName>
    </submittedName>
</protein>
<evidence type="ECO:0000313" key="2">
    <source>
        <dbReference type="EMBL" id="BAV58351.1"/>
    </source>
</evidence>
<dbReference type="EMBL" id="LC088663">
    <property type="protein sequence ID" value="BAV58351.1"/>
    <property type="molecule type" value="mRNA"/>
</dbReference>
<organism evidence="2">
    <name type="scientific">Ulva partita</name>
    <dbReference type="NCBI Taxonomy" id="1605170"/>
    <lineage>
        <taxon>Eukaryota</taxon>
        <taxon>Viridiplantae</taxon>
        <taxon>Chlorophyta</taxon>
        <taxon>core chlorophytes</taxon>
        <taxon>Ulvophyceae</taxon>
        <taxon>OUU clade</taxon>
        <taxon>Ulvales</taxon>
        <taxon>Ulvaceae</taxon>
        <taxon>Ulva</taxon>
    </lineage>
</organism>
<dbReference type="AlphaFoldDB" id="A0A1C9ZQL5"/>
<feature type="region of interest" description="Disordered" evidence="1">
    <location>
        <begin position="59"/>
        <end position="85"/>
    </location>
</feature>
<sequence>MLGTRLGCYDGASMENISSVTLLLQKRFEERMGLNGTVEDRSTPQPVTGQLAAQSVALTSDHAEAQPQQCADQDRPAKGLGPEARQNHVEEVRKLTEEALECVFDADPNRMPILMEQQVANIRRQVDLLKGTAIQPLEQ</sequence>
<gene>
    <name evidence="2" type="primary">3786f</name>
</gene>
<proteinExistence type="evidence at transcript level"/>